<proteinExistence type="inferred from homology"/>
<dbReference type="GO" id="GO:0043952">
    <property type="term" value="P:protein transport by the Sec complex"/>
    <property type="evidence" value="ECO:0007669"/>
    <property type="project" value="UniProtKB-UniRule"/>
</dbReference>
<dbReference type="GO" id="GO:0006605">
    <property type="term" value="P:protein targeting"/>
    <property type="evidence" value="ECO:0007669"/>
    <property type="project" value="UniProtKB-UniRule"/>
</dbReference>
<dbReference type="HAMAP" id="MF_00422">
    <property type="entry name" value="SecE"/>
    <property type="match status" value="1"/>
</dbReference>
<evidence type="ECO:0000256" key="7">
    <source>
        <dbReference type="ARBA" id="ARBA00023010"/>
    </source>
</evidence>
<dbReference type="GO" id="GO:0065002">
    <property type="term" value="P:intracellular protein transmembrane transport"/>
    <property type="evidence" value="ECO:0007669"/>
    <property type="project" value="UniProtKB-UniRule"/>
</dbReference>
<accession>A0A2V3V899</accession>
<keyword evidence="6 9" id="KW-1133">Transmembrane helix</keyword>
<gene>
    <name evidence="9" type="primary">secE</name>
    <name evidence="10" type="ORF">C7451_105169</name>
</gene>
<dbReference type="Proteomes" id="UP000248014">
    <property type="component" value="Unassembled WGS sequence"/>
</dbReference>
<comment type="subunit">
    <text evidence="9">Component of the Sec protein translocase complex. Heterotrimer consisting of SecY, SecE and SecG subunits. The heterotrimers can form oligomers, although 1 heterotrimer is thought to be able to translocate proteins. Interacts with the ribosome. Interacts with SecDF, and other proteins may be involved. Interacts with SecA.</text>
</comment>
<keyword evidence="5 9" id="KW-0653">Protein transport</keyword>
<comment type="caution">
    <text evidence="10">The sequence shown here is derived from an EMBL/GenBank/DDBJ whole genome shotgun (WGS) entry which is preliminary data.</text>
</comment>
<dbReference type="Gene3D" id="1.20.5.1030">
    <property type="entry name" value="Preprotein translocase secy subunit"/>
    <property type="match status" value="1"/>
</dbReference>
<evidence type="ECO:0000256" key="3">
    <source>
        <dbReference type="ARBA" id="ARBA00022475"/>
    </source>
</evidence>
<evidence type="ECO:0000313" key="10">
    <source>
        <dbReference type="EMBL" id="PXW76395.1"/>
    </source>
</evidence>
<comment type="similarity">
    <text evidence="9">Belongs to the SecE/SEC61-gamma family.</text>
</comment>
<keyword evidence="3 9" id="KW-1003">Cell membrane</keyword>
<dbReference type="GO" id="GO:0008320">
    <property type="term" value="F:protein transmembrane transporter activity"/>
    <property type="evidence" value="ECO:0007669"/>
    <property type="project" value="UniProtKB-UniRule"/>
</dbReference>
<evidence type="ECO:0000256" key="6">
    <source>
        <dbReference type="ARBA" id="ARBA00022989"/>
    </source>
</evidence>
<keyword evidence="8 9" id="KW-0472">Membrane</keyword>
<evidence type="ECO:0000256" key="2">
    <source>
        <dbReference type="ARBA" id="ARBA00022448"/>
    </source>
</evidence>
<dbReference type="GO" id="GO:0009306">
    <property type="term" value="P:protein secretion"/>
    <property type="evidence" value="ECO:0007669"/>
    <property type="project" value="UniProtKB-UniRule"/>
</dbReference>
<feature type="transmembrane region" description="Helical" evidence="9">
    <location>
        <begin position="37"/>
        <end position="65"/>
    </location>
</feature>
<dbReference type="InterPro" id="IPR038379">
    <property type="entry name" value="SecE_sf"/>
</dbReference>
<sequence>MASERKKTSPGEFVNQVKTEASKVVWPSRQETVTTSIMVFILMTILAIFFLTVDSIFGAIVKWLLTLA</sequence>
<evidence type="ECO:0000256" key="4">
    <source>
        <dbReference type="ARBA" id="ARBA00022692"/>
    </source>
</evidence>
<evidence type="ECO:0000256" key="9">
    <source>
        <dbReference type="HAMAP-Rule" id="MF_00422"/>
    </source>
</evidence>
<dbReference type="RefSeq" id="WP_110298435.1">
    <property type="nucleotide sequence ID" value="NZ_QJJM01000005.1"/>
</dbReference>
<protein>
    <recommendedName>
        <fullName evidence="9">Protein translocase subunit SecE</fullName>
    </recommendedName>
</protein>
<dbReference type="OrthoDB" id="9812738at2"/>
<dbReference type="InterPro" id="IPR001901">
    <property type="entry name" value="Translocase_SecE/Sec61-g"/>
</dbReference>
<organism evidence="10 11">
    <name type="scientific">Blastomonas natatoria</name>
    <dbReference type="NCBI Taxonomy" id="34015"/>
    <lineage>
        <taxon>Bacteria</taxon>
        <taxon>Pseudomonadati</taxon>
        <taxon>Pseudomonadota</taxon>
        <taxon>Alphaproteobacteria</taxon>
        <taxon>Sphingomonadales</taxon>
        <taxon>Sphingomonadaceae</taxon>
        <taxon>Blastomonas</taxon>
    </lineage>
</organism>
<keyword evidence="11" id="KW-1185">Reference proteome</keyword>
<dbReference type="EMBL" id="QJJM01000005">
    <property type="protein sequence ID" value="PXW76395.1"/>
    <property type="molecule type" value="Genomic_DNA"/>
</dbReference>
<dbReference type="Pfam" id="PF00584">
    <property type="entry name" value="SecE"/>
    <property type="match status" value="1"/>
</dbReference>
<evidence type="ECO:0000313" key="11">
    <source>
        <dbReference type="Proteomes" id="UP000248014"/>
    </source>
</evidence>
<dbReference type="AlphaFoldDB" id="A0A2V3V899"/>
<evidence type="ECO:0000256" key="8">
    <source>
        <dbReference type="ARBA" id="ARBA00023136"/>
    </source>
</evidence>
<name>A0A2V3V899_9SPHN</name>
<comment type="subcellular location">
    <subcellularLocation>
        <location evidence="9">Cell membrane</location>
        <topology evidence="9">Single-pass membrane protein</topology>
    </subcellularLocation>
    <subcellularLocation>
        <location evidence="1">Membrane</location>
    </subcellularLocation>
</comment>
<dbReference type="InterPro" id="IPR005807">
    <property type="entry name" value="SecE_bac"/>
</dbReference>
<dbReference type="PANTHER" id="PTHR33910">
    <property type="entry name" value="PROTEIN TRANSLOCASE SUBUNIT SECE"/>
    <property type="match status" value="1"/>
</dbReference>
<keyword evidence="2 9" id="KW-0813">Transport</keyword>
<evidence type="ECO:0000256" key="5">
    <source>
        <dbReference type="ARBA" id="ARBA00022927"/>
    </source>
</evidence>
<comment type="function">
    <text evidence="9">Essential subunit of the Sec protein translocation channel SecYEG. Clamps together the 2 halves of SecY. May contact the channel plug during translocation.</text>
</comment>
<keyword evidence="4 9" id="KW-0812">Transmembrane</keyword>
<dbReference type="NCBIfam" id="TIGR00964">
    <property type="entry name" value="secE_bact"/>
    <property type="match status" value="1"/>
</dbReference>
<keyword evidence="7 9" id="KW-0811">Translocation</keyword>
<dbReference type="GO" id="GO:0005886">
    <property type="term" value="C:plasma membrane"/>
    <property type="evidence" value="ECO:0007669"/>
    <property type="project" value="UniProtKB-SubCell"/>
</dbReference>
<reference evidence="10 11" key="1">
    <citation type="submission" date="2018-05" db="EMBL/GenBank/DDBJ databases">
        <title>Genomic Encyclopedia of Type Strains, Phase IV (KMG-IV): sequencing the most valuable type-strain genomes for metagenomic binning, comparative biology and taxonomic classification.</title>
        <authorList>
            <person name="Goeker M."/>
        </authorList>
    </citation>
    <scope>NUCLEOTIDE SEQUENCE [LARGE SCALE GENOMIC DNA]</scope>
    <source>
        <strain evidence="10 11">DSM 3183</strain>
    </source>
</reference>
<dbReference type="PANTHER" id="PTHR33910:SF1">
    <property type="entry name" value="PROTEIN TRANSLOCASE SUBUNIT SECE"/>
    <property type="match status" value="1"/>
</dbReference>
<evidence type="ECO:0000256" key="1">
    <source>
        <dbReference type="ARBA" id="ARBA00004370"/>
    </source>
</evidence>